<evidence type="ECO:0000256" key="3">
    <source>
        <dbReference type="ARBA" id="ARBA00022490"/>
    </source>
</evidence>
<dbReference type="InterPro" id="IPR008220">
    <property type="entry name" value="HAT_MetX-like"/>
</dbReference>
<dbReference type="AlphaFoldDB" id="H1Z371"/>
<dbReference type="InterPro" id="IPR046342">
    <property type="entry name" value="CBS_dom_sf"/>
</dbReference>
<dbReference type="PATRIC" id="fig|937775.9.peg.2752"/>
<sequence>MKVSVGVVQTHQATFYEPLFLDSGASLPSFTIAYETYGRLNKEKSNAILICHALTGDAHAAGLHEGETRTGWWENFIGPGKAFDTDRYFVICSNVIGGCKGSTGPSSVNPETGGSYGISFPKISIQDMVRAQKRLVEYLDIECLAAVAGGSMGGMQALQWAVTYPDSAGKIIAVATTARSTPQQIAFNEVGRQAIMSDPLWKDGNYSKDNPPADGLSLARMIGHITYLSDEAMHEKFGRNFQNKDNSEHDSSTEFQVESYLHYQGTSFTRRFDANSYLYITKALDYFDLARNDSLTAGFAGIKASFLVVSVSSDWLYPPYQSEEIVRALAANDIDVQYCEIRSKYGHDAFLLEHGQMSYLIGSFLDHLNVRDVMETDTPAIMENSSLNDAARVMIENSVNHLPITADDGELIGIVTSWDIAKAVACGHKNLEDIMSCSVITALPDETVTEVARRMEERSISAIPVVDEKNRVIGLISSEAISSLMGRCR</sequence>
<evidence type="ECO:0000256" key="9">
    <source>
        <dbReference type="ARBA" id="ARBA00023315"/>
    </source>
</evidence>
<feature type="active site" evidence="11">
    <location>
        <position position="347"/>
    </location>
</feature>
<dbReference type="SUPFAM" id="SSF53474">
    <property type="entry name" value="alpha/beta-Hydrolases"/>
    <property type="match status" value="1"/>
</dbReference>
<comment type="function">
    <text evidence="1 11">Transfers an acetyl group from acetyl-CoA to L-homoserine, forming acetyl-L-homoserine.</text>
</comment>
<dbReference type="HAMAP" id="MF_00296">
    <property type="entry name" value="MetX_acyltransf"/>
    <property type="match status" value="1"/>
</dbReference>
<dbReference type="InParanoid" id="H1Z371"/>
<dbReference type="Gene3D" id="3.10.580.10">
    <property type="entry name" value="CBS-domain"/>
    <property type="match status" value="1"/>
</dbReference>
<evidence type="ECO:0000256" key="2">
    <source>
        <dbReference type="ARBA" id="ARBA00011738"/>
    </source>
</evidence>
<evidence type="ECO:0000256" key="6">
    <source>
        <dbReference type="ARBA" id="ARBA00022737"/>
    </source>
</evidence>
<dbReference type="SUPFAM" id="SSF54631">
    <property type="entry name" value="CBS-domain pair"/>
    <property type="match status" value="1"/>
</dbReference>
<dbReference type="PROSITE" id="PS51371">
    <property type="entry name" value="CBS"/>
    <property type="match status" value="2"/>
</dbReference>
<gene>
    <name evidence="11" type="primary">metXA</name>
    <name evidence="14" type="ORF">Metlim_2438</name>
</gene>
<comment type="catalytic activity">
    <reaction evidence="10 11">
        <text>L-homoserine + acetyl-CoA = O-acetyl-L-homoserine + CoA</text>
        <dbReference type="Rhea" id="RHEA:13701"/>
        <dbReference type="ChEBI" id="CHEBI:57287"/>
        <dbReference type="ChEBI" id="CHEBI:57288"/>
        <dbReference type="ChEBI" id="CHEBI:57476"/>
        <dbReference type="ChEBI" id="CHEBI:57716"/>
        <dbReference type="EC" id="2.3.1.31"/>
    </reaction>
</comment>
<keyword evidence="5 11" id="KW-0808">Transferase</keyword>
<evidence type="ECO:0000259" key="13">
    <source>
        <dbReference type="PROSITE" id="PS51371"/>
    </source>
</evidence>
<reference evidence="14 15" key="1">
    <citation type="submission" date="2011-10" db="EMBL/GenBank/DDBJ databases">
        <title>The Improved High-Quality Draft genome of Methanoplanus limicola DSM 2279.</title>
        <authorList>
            <consortium name="US DOE Joint Genome Institute (JGI-PGF)"/>
            <person name="Lucas S."/>
            <person name="Copeland A."/>
            <person name="Lapidus A."/>
            <person name="Glavina del Rio T."/>
            <person name="Dalin E."/>
            <person name="Tice H."/>
            <person name="Bruce D."/>
            <person name="Goodwin L."/>
            <person name="Pitluck S."/>
            <person name="Peters L."/>
            <person name="Mikhailova N."/>
            <person name="Lu M."/>
            <person name="Kyrpides N."/>
            <person name="Mavromatis K."/>
            <person name="Ivanova N."/>
            <person name="Markowitz V."/>
            <person name="Cheng J.-F."/>
            <person name="Hugenholtz P."/>
            <person name="Woyke T."/>
            <person name="Wu D."/>
            <person name="Wirth R."/>
            <person name="Brambilla E.-M."/>
            <person name="Klenk H.-P."/>
            <person name="Eisen J.A."/>
        </authorList>
    </citation>
    <scope>NUCLEOTIDE SEQUENCE [LARGE SCALE GENOMIC DNA]</scope>
    <source>
        <strain evidence="14 15">DSM 2279</strain>
    </source>
</reference>
<dbReference type="InterPro" id="IPR029058">
    <property type="entry name" value="AB_hydrolase_fold"/>
</dbReference>
<feature type="binding site" evidence="11">
    <location>
        <position position="348"/>
    </location>
    <ligand>
        <name>substrate</name>
    </ligand>
</feature>
<dbReference type="FunFam" id="1.10.1740.110:FF:000001">
    <property type="entry name" value="Homoserine O-acetyltransferase"/>
    <property type="match status" value="1"/>
</dbReference>
<comment type="subunit">
    <text evidence="2 11">Homodimer.</text>
</comment>
<keyword evidence="6" id="KW-0677">Repeat</keyword>
<evidence type="ECO:0000256" key="5">
    <source>
        <dbReference type="ARBA" id="ARBA00022679"/>
    </source>
</evidence>
<evidence type="ECO:0000256" key="10">
    <source>
        <dbReference type="ARBA" id="ARBA00049043"/>
    </source>
</evidence>
<evidence type="ECO:0000256" key="11">
    <source>
        <dbReference type="HAMAP-Rule" id="MF_00296"/>
    </source>
</evidence>
<dbReference type="HOGENOM" id="CLU_028760_1_1_2"/>
<evidence type="ECO:0000256" key="8">
    <source>
        <dbReference type="ARBA" id="ARBA00023167"/>
    </source>
</evidence>
<dbReference type="GO" id="GO:0004414">
    <property type="term" value="F:homoserine O-acetyltransferase activity"/>
    <property type="evidence" value="ECO:0007669"/>
    <property type="project" value="UniProtKB-UniRule"/>
</dbReference>
<dbReference type="UniPathway" id="UPA00051">
    <property type="reaction ID" value="UER00074"/>
</dbReference>
<dbReference type="InterPro" id="IPR000644">
    <property type="entry name" value="CBS_dom"/>
</dbReference>
<dbReference type="OrthoDB" id="295172at2157"/>
<protein>
    <recommendedName>
        <fullName evidence="11">Homoserine O-acetyltransferase</fullName>
        <shortName evidence="11">HAT</shortName>
        <ecNumber evidence="11">2.3.1.31</ecNumber>
    </recommendedName>
    <alternativeName>
        <fullName evidence="11">Homoserine transacetylase</fullName>
        <shortName evidence="11">HTA</shortName>
    </alternativeName>
</protein>
<evidence type="ECO:0000313" key="15">
    <source>
        <dbReference type="Proteomes" id="UP000005741"/>
    </source>
</evidence>
<evidence type="ECO:0000256" key="12">
    <source>
        <dbReference type="PROSITE-ProRule" id="PRU00703"/>
    </source>
</evidence>
<dbReference type="PANTHER" id="PTHR32268">
    <property type="entry name" value="HOMOSERINE O-ACETYLTRANSFERASE"/>
    <property type="match status" value="1"/>
</dbReference>
<proteinExistence type="inferred from homology"/>
<keyword evidence="9 11" id="KW-0012">Acyltransferase</keyword>
<dbReference type="EC" id="2.3.1.31" evidence="11"/>
<feature type="active site" description="Nucleophile" evidence="11">
    <location>
        <position position="151"/>
    </location>
</feature>
<comment type="subcellular location">
    <subcellularLocation>
        <location evidence="11">Cytoplasm</location>
    </subcellularLocation>
</comment>
<dbReference type="Pfam" id="PF00571">
    <property type="entry name" value="CBS"/>
    <property type="match status" value="2"/>
</dbReference>
<dbReference type="Pfam" id="PF00561">
    <property type="entry name" value="Abhydrolase_1"/>
    <property type="match status" value="1"/>
</dbReference>
<evidence type="ECO:0000256" key="1">
    <source>
        <dbReference type="ARBA" id="ARBA00003082"/>
    </source>
</evidence>
<dbReference type="InterPro" id="IPR000073">
    <property type="entry name" value="AB_hydrolase_1"/>
</dbReference>
<dbReference type="Gene3D" id="1.10.1740.110">
    <property type="match status" value="1"/>
</dbReference>
<dbReference type="CDD" id="cd04605">
    <property type="entry name" value="CBS_pair_arch_MET2_assoc"/>
    <property type="match status" value="1"/>
</dbReference>
<keyword evidence="8 11" id="KW-0486">Methionine biosynthesis</keyword>
<dbReference type="Proteomes" id="UP000005741">
    <property type="component" value="Chromosome"/>
</dbReference>
<dbReference type="EMBL" id="CM001436">
    <property type="protein sequence ID" value="EHQ36486.1"/>
    <property type="molecule type" value="Genomic_DNA"/>
</dbReference>
<keyword evidence="7 12" id="KW-0129">CBS domain</keyword>
<comment type="caution">
    <text evidence="11">Lacks conserved residue(s) required for the propagation of feature annotation.</text>
</comment>
<keyword evidence="4 11" id="KW-0028">Amino-acid biosynthesis</keyword>
<dbReference type="NCBIfam" id="TIGR01392">
    <property type="entry name" value="homoserO_Ac_trn"/>
    <property type="match status" value="1"/>
</dbReference>
<comment type="similarity">
    <text evidence="11">Belongs to the AB hydrolase superfamily. MetX family.</text>
</comment>
<dbReference type="GO" id="GO:0009092">
    <property type="term" value="P:homoserine metabolic process"/>
    <property type="evidence" value="ECO:0007669"/>
    <property type="project" value="TreeGrafter"/>
</dbReference>
<feature type="active site" evidence="11">
    <location>
        <position position="314"/>
    </location>
</feature>
<feature type="binding site" evidence="11">
    <location>
        <position position="220"/>
    </location>
    <ligand>
        <name>substrate</name>
    </ligand>
</feature>
<dbReference type="SMART" id="SM00116">
    <property type="entry name" value="CBS"/>
    <property type="match status" value="2"/>
</dbReference>
<dbReference type="GO" id="GO:0009086">
    <property type="term" value="P:methionine biosynthetic process"/>
    <property type="evidence" value="ECO:0007669"/>
    <property type="project" value="UniProtKB-UniRule"/>
</dbReference>
<accession>H1Z371</accession>
<evidence type="ECO:0000256" key="7">
    <source>
        <dbReference type="ARBA" id="ARBA00023122"/>
    </source>
</evidence>
<feature type="domain" description="CBS" evidence="13">
    <location>
        <begin position="374"/>
        <end position="434"/>
    </location>
</feature>
<dbReference type="Gene3D" id="3.40.50.1820">
    <property type="entry name" value="alpha/beta hydrolase"/>
    <property type="match status" value="1"/>
</dbReference>
<evidence type="ECO:0000313" key="14">
    <source>
        <dbReference type="EMBL" id="EHQ36486.1"/>
    </source>
</evidence>
<feature type="domain" description="CBS" evidence="13">
    <location>
        <begin position="435"/>
        <end position="489"/>
    </location>
</feature>
<keyword evidence="3 11" id="KW-0963">Cytoplasm</keyword>
<dbReference type="PANTHER" id="PTHR32268:SF11">
    <property type="entry name" value="HOMOSERINE O-ACETYLTRANSFERASE"/>
    <property type="match status" value="1"/>
</dbReference>
<keyword evidence="15" id="KW-1185">Reference proteome</keyword>
<organism evidence="14 15">
    <name type="scientific">Methanoplanus limicola DSM 2279</name>
    <dbReference type="NCBI Taxonomy" id="937775"/>
    <lineage>
        <taxon>Archaea</taxon>
        <taxon>Methanobacteriati</taxon>
        <taxon>Methanobacteriota</taxon>
        <taxon>Stenosarchaea group</taxon>
        <taxon>Methanomicrobia</taxon>
        <taxon>Methanomicrobiales</taxon>
        <taxon>Methanomicrobiaceae</taxon>
        <taxon>Methanoplanus</taxon>
    </lineage>
</organism>
<evidence type="ECO:0000256" key="4">
    <source>
        <dbReference type="ARBA" id="ARBA00022605"/>
    </source>
</evidence>
<dbReference type="STRING" id="937775.Metlim_2438"/>
<name>H1Z371_9EURY</name>
<comment type="pathway">
    <text evidence="11">Amino-acid biosynthesis; L-methionine biosynthesis via de novo pathway; O-acetyl-L-homoserine from L-homoserine: step 1/1.</text>
</comment>
<dbReference type="NCBIfam" id="NF001209">
    <property type="entry name" value="PRK00175.1"/>
    <property type="match status" value="1"/>
</dbReference>
<dbReference type="RefSeq" id="WP_004078806.1">
    <property type="nucleotide sequence ID" value="NZ_CM001436.1"/>
</dbReference>
<dbReference type="GO" id="GO:0005737">
    <property type="term" value="C:cytoplasm"/>
    <property type="evidence" value="ECO:0007669"/>
    <property type="project" value="UniProtKB-SubCell"/>
</dbReference>